<dbReference type="InterPro" id="IPR002645">
    <property type="entry name" value="STAS_dom"/>
</dbReference>
<evidence type="ECO:0000259" key="2">
    <source>
        <dbReference type="PROSITE" id="PS50801"/>
    </source>
</evidence>
<name>A0ABX0XYK4_9ACTN</name>
<feature type="region of interest" description="Disordered" evidence="1">
    <location>
        <begin position="103"/>
        <end position="122"/>
    </location>
</feature>
<protein>
    <submittedName>
        <fullName evidence="3">STAS domain-containing protein</fullName>
    </submittedName>
</protein>
<reference evidence="3 4" key="1">
    <citation type="submission" date="2020-03" db="EMBL/GenBank/DDBJ databases">
        <title>WGS of the type strain of Planosporangium spp.</title>
        <authorList>
            <person name="Thawai C."/>
        </authorList>
    </citation>
    <scope>NUCLEOTIDE SEQUENCE [LARGE SCALE GENOMIC DNA]</scope>
    <source>
        <strain evidence="3 4">TBRC 5610</strain>
    </source>
</reference>
<feature type="domain" description="STAS" evidence="2">
    <location>
        <begin position="20"/>
        <end position="95"/>
    </location>
</feature>
<dbReference type="PROSITE" id="PS50801">
    <property type="entry name" value="STAS"/>
    <property type="match status" value="1"/>
</dbReference>
<dbReference type="RefSeq" id="WP_167925197.1">
    <property type="nucleotide sequence ID" value="NZ_JAATVY010000006.1"/>
</dbReference>
<comment type="caution">
    <text evidence="3">The sequence shown here is derived from an EMBL/GenBank/DDBJ whole genome shotgun (WGS) entry which is preliminary data.</text>
</comment>
<dbReference type="Pfam" id="PF01740">
    <property type="entry name" value="STAS"/>
    <property type="match status" value="1"/>
</dbReference>
<accession>A0ABX0XYK4</accession>
<keyword evidence="4" id="KW-1185">Reference proteome</keyword>
<dbReference type="InterPro" id="IPR036513">
    <property type="entry name" value="STAS_dom_sf"/>
</dbReference>
<sequence>MTFIYTVDRVGRSVSVVTAGEMDVSAAGPFGTMLCRLAESEPTGLIEVDLASLQFIDSTGVAALNRAYRTTSRNGCVLMVTNATGLVRRVLELTGALAHLAPDAGAGDGRRSVVSDTGRPSA</sequence>
<organism evidence="3 4">
    <name type="scientific">Planosporangium thailandense</name>
    <dbReference type="NCBI Taxonomy" id="765197"/>
    <lineage>
        <taxon>Bacteria</taxon>
        <taxon>Bacillati</taxon>
        <taxon>Actinomycetota</taxon>
        <taxon>Actinomycetes</taxon>
        <taxon>Micromonosporales</taxon>
        <taxon>Micromonosporaceae</taxon>
        <taxon>Planosporangium</taxon>
    </lineage>
</organism>
<gene>
    <name evidence="3" type="ORF">HC031_11255</name>
</gene>
<proteinExistence type="predicted"/>
<dbReference type="Proteomes" id="UP000722989">
    <property type="component" value="Unassembled WGS sequence"/>
</dbReference>
<evidence type="ECO:0000256" key="1">
    <source>
        <dbReference type="SAM" id="MobiDB-lite"/>
    </source>
</evidence>
<evidence type="ECO:0000313" key="4">
    <source>
        <dbReference type="Proteomes" id="UP000722989"/>
    </source>
</evidence>
<dbReference type="EMBL" id="JAATVY010000006">
    <property type="protein sequence ID" value="NJC70283.1"/>
    <property type="molecule type" value="Genomic_DNA"/>
</dbReference>
<dbReference type="CDD" id="cd07043">
    <property type="entry name" value="STAS_anti-anti-sigma_factors"/>
    <property type="match status" value="1"/>
</dbReference>
<dbReference type="SUPFAM" id="SSF52091">
    <property type="entry name" value="SpoIIaa-like"/>
    <property type="match status" value="1"/>
</dbReference>
<dbReference type="Gene3D" id="3.30.750.24">
    <property type="entry name" value="STAS domain"/>
    <property type="match status" value="1"/>
</dbReference>
<evidence type="ECO:0000313" key="3">
    <source>
        <dbReference type="EMBL" id="NJC70283.1"/>
    </source>
</evidence>